<keyword evidence="3" id="KW-1185">Reference proteome</keyword>
<dbReference type="InterPro" id="IPR053737">
    <property type="entry name" value="Type_II_TA_Toxin"/>
</dbReference>
<comment type="caution">
    <text evidence="2">The sequence shown here is derived from an EMBL/GenBank/DDBJ whole genome shotgun (WGS) entry which is preliminary data.</text>
</comment>
<dbReference type="Proteomes" id="UP000028700">
    <property type="component" value="Unassembled WGS sequence"/>
</dbReference>
<protein>
    <submittedName>
        <fullName evidence="2">Death-on-curing family protein</fullName>
    </submittedName>
</protein>
<evidence type="ECO:0000313" key="3">
    <source>
        <dbReference type="Proteomes" id="UP000028700"/>
    </source>
</evidence>
<gene>
    <name evidence="2" type="ORF">LOSG293_110040</name>
</gene>
<dbReference type="Gene3D" id="1.20.120.1870">
    <property type="entry name" value="Fic/DOC protein, Fido domain"/>
    <property type="match status" value="1"/>
</dbReference>
<name>A0A081BI20_9LACO</name>
<dbReference type="AlphaFoldDB" id="A0A081BI20"/>
<dbReference type="eggNOG" id="COG3654">
    <property type="taxonomic scope" value="Bacteria"/>
</dbReference>
<feature type="domain" description="Fido" evidence="1">
    <location>
        <begin position="101"/>
        <end position="154"/>
    </location>
</feature>
<proteinExistence type="predicted"/>
<evidence type="ECO:0000259" key="1">
    <source>
        <dbReference type="Pfam" id="PF02661"/>
    </source>
</evidence>
<sequence>MNLDVLLITNYKAKQLNEFKLLLARTMKLSKTDDWSMHVRTVKDKHWLTIRSGNKKARLLLLALPLMFSDKTEFYNDLNFKAEKYLFTEEWIYGLKDKPGLEQVIGSTNQEFFGRDVHPTVVDKATHLWYSIATKQLFHNGNKRTALLSGITLLNLNFIDLPNVGAKELYNISLKLAEKEMSEVQLKQYILAHAVLSTKFMNLYLDQFSYVNESRGND</sequence>
<dbReference type="Pfam" id="PF02661">
    <property type="entry name" value="Fic"/>
    <property type="match status" value="1"/>
</dbReference>
<organism evidence="2 3">
    <name type="scientific">Secundilactobacillus oryzae JCM 18671</name>
    <dbReference type="NCBI Taxonomy" id="1291743"/>
    <lineage>
        <taxon>Bacteria</taxon>
        <taxon>Bacillati</taxon>
        <taxon>Bacillota</taxon>
        <taxon>Bacilli</taxon>
        <taxon>Lactobacillales</taxon>
        <taxon>Lactobacillaceae</taxon>
        <taxon>Secundilactobacillus</taxon>
    </lineage>
</organism>
<dbReference type="EMBL" id="BBJM01000011">
    <property type="protein sequence ID" value="GAK47688.1"/>
    <property type="molecule type" value="Genomic_DNA"/>
</dbReference>
<dbReference type="InterPro" id="IPR003812">
    <property type="entry name" value="Fido"/>
</dbReference>
<reference evidence="2" key="1">
    <citation type="journal article" date="2014" name="Genome Announc.">
        <title>Draft Genome Sequence of Lactobacillus oryzae Strain SG293T.</title>
        <authorList>
            <person name="Tanizawa Y."/>
            <person name="Fujisawa T."/>
            <person name="Mochizuki T."/>
            <person name="Kaminuma E."/>
            <person name="Nakamura Y."/>
            <person name="Tohno M."/>
        </authorList>
    </citation>
    <scope>NUCLEOTIDE SEQUENCE [LARGE SCALE GENOMIC DNA]</scope>
    <source>
        <strain evidence="2">SG293</strain>
    </source>
</reference>
<dbReference type="RefSeq" id="WP_051907202.1">
    <property type="nucleotide sequence ID" value="NZ_BBJM01000011.1"/>
</dbReference>
<evidence type="ECO:0000313" key="2">
    <source>
        <dbReference type="EMBL" id="GAK47688.1"/>
    </source>
</evidence>
<dbReference type="STRING" id="1291743.LOSG293_110040"/>
<accession>A0A081BI20</accession>
<dbReference type="OrthoDB" id="9802752at2"/>